<dbReference type="RefSeq" id="WP_094364557.1">
    <property type="nucleotide sequence ID" value="NZ_NMVQ01000034.1"/>
</dbReference>
<comment type="subunit">
    <text evidence="1">Heterotrimer of A, B and C subunits.</text>
</comment>
<keyword evidence="3" id="KW-1185">Reference proteome</keyword>
<dbReference type="Proteomes" id="UP000216311">
    <property type="component" value="Unassembled WGS sequence"/>
</dbReference>
<comment type="similarity">
    <text evidence="1">Belongs to the GatC family.</text>
</comment>
<dbReference type="OrthoDB" id="5295223at2"/>
<evidence type="ECO:0000313" key="3">
    <source>
        <dbReference type="Proteomes" id="UP000216311"/>
    </source>
</evidence>
<comment type="caution">
    <text evidence="2">The sequence shown here is derived from an EMBL/GenBank/DDBJ whole genome shotgun (WGS) entry which is preliminary data.</text>
</comment>
<protein>
    <recommendedName>
        <fullName evidence="1">Aspartyl/glutamyl-tRNA(Asn/Gln) amidotransferase subunit C</fullName>
        <shortName evidence="1">Asp/Glu-ADT subunit C</shortName>
        <ecNumber evidence="1">6.3.5.-</ecNumber>
    </recommendedName>
</protein>
<keyword evidence="1" id="KW-0547">Nucleotide-binding</keyword>
<organism evidence="2 3">
    <name type="scientific">Enemella dayhoffiae</name>
    <dbReference type="NCBI Taxonomy" id="2016507"/>
    <lineage>
        <taxon>Bacteria</taxon>
        <taxon>Bacillati</taxon>
        <taxon>Actinomycetota</taxon>
        <taxon>Actinomycetes</taxon>
        <taxon>Propionibacteriales</taxon>
        <taxon>Propionibacteriaceae</taxon>
        <taxon>Enemella</taxon>
    </lineage>
</organism>
<dbReference type="HAMAP" id="MF_00122">
    <property type="entry name" value="GatC"/>
    <property type="match status" value="1"/>
</dbReference>
<keyword evidence="2" id="KW-0808">Transferase</keyword>
<dbReference type="GO" id="GO:0070681">
    <property type="term" value="P:glutaminyl-tRNAGln biosynthesis via transamidation"/>
    <property type="evidence" value="ECO:0007669"/>
    <property type="project" value="TreeGrafter"/>
</dbReference>
<keyword evidence="1" id="KW-0067">ATP-binding</keyword>
<dbReference type="EMBL" id="NMVQ01000034">
    <property type="protein sequence ID" value="OYO19261.1"/>
    <property type="molecule type" value="Genomic_DNA"/>
</dbReference>
<evidence type="ECO:0000256" key="1">
    <source>
        <dbReference type="HAMAP-Rule" id="MF_00122"/>
    </source>
</evidence>
<dbReference type="Pfam" id="PF02686">
    <property type="entry name" value="GatC"/>
    <property type="match status" value="1"/>
</dbReference>
<dbReference type="GO" id="GO:0005524">
    <property type="term" value="F:ATP binding"/>
    <property type="evidence" value="ECO:0007669"/>
    <property type="project" value="UniProtKB-KW"/>
</dbReference>
<sequence>MQEETRVDSVTLSSDEVARLGRLARIELTADELERLAPQLTVILESVAQVSALDTTDVPPTSHPEPLTNVFRADEVRPSLPVADALAMAPAAEDDRFRVPRILGESA</sequence>
<dbReference type="SUPFAM" id="SSF141000">
    <property type="entry name" value="Glu-tRNAGln amidotransferase C subunit"/>
    <property type="match status" value="1"/>
</dbReference>
<comment type="catalytic activity">
    <reaction evidence="1">
        <text>L-glutamyl-tRNA(Gln) + L-glutamine + ATP + H2O = L-glutaminyl-tRNA(Gln) + L-glutamate + ADP + phosphate + H(+)</text>
        <dbReference type="Rhea" id="RHEA:17521"/>
        <dbReference type="Rhea" id="RHEA-COMP:9681"/>
        <dbReference type="Rhea" id="RHEA-COMP:9684"/>
        <dbReference type="ChEBI" id="CHEBI:15377"/>
        <dbReference type="ChEBI" id="CHEBI:15378"/>
        <dbReference type="ChEBI" id="CHEBI:29985"/>
        <dbReference type="ChEBI" id="CHEBI:30616"/>
        <dbReference type="ChEBI" id="CHEBI:43474"/>
        <dbReference type="ChEBI" id="CHEBI:58359"/>
        <dbReference type="ChEBI" id="CHEBI:78520"/>
        <dbReference type="ChEBI" id="CHEBI:78521"/>
        <dbReference type="ChEBI" id="CHEBI:456216"/>
    </reaction>
</comment>
<dbReference type="EC" id="6.3.5.-" evidence="1"/>
<dbReference type="Gene3D" id="1.10.20.60">
    <property type="entry name" value="Glu-tRNAGln amidotransferase C subunit, N-terminal domain"/>
    <property type="match status" value="1"/>
</dbReference>
<dbReference type="GO" id="GO:0050566">
    <property type="term" value="F:asparaginyl-tRNA synthase (glutamine-hydrolyzing) activity"/>
    <property type="evidence" value="ECO:0007669"/>
    <property type="project" value="RHEA"/>
</dbReference>
<accession>A0A255GUG5</accession>
<dbReference type="GO" id="GO:0050567">
    <property type="term" value="F:glutaminyl-tRNA synthase (glutamine-hydrolyzing) activity"/>
    <property type="evidence" value="ECO:0007669"/>
    <property type="project" value="UniProtKB-UniRule"/>
</dbReference>
<reference evidence="2 3" key="1">
    <citation type="submission" date="2017-07" db="EMBL/GenBank/DDBJ databases">
        <title>Draft whole genome sequences of clinical Proprionibacteriaceae strains.</title>
        <authorList>
            <person name="Bernier A.-M."/>
            <person name="Bernard K."/>
            <person name="Domingo M.-C."/>
        </authorList>
    </citation>
    <scope>NUCLEOTIDE SEQUENCE [LARGE SCALE GENOMIC DNA]</scope>
    <source>
        <strain evidence="2 3">NML 130396</strain>
    </source>
</reference>
<name>A0A255GUG5_9ACTN</name>
<dbReference type="InterPro" id="IPR036113">
    <property type="entry name" value="Asp/Glu-ADT_sf_sub_c"/>
</dbReference>
<gene>
    <name evidence="1" type="primary">gatC</name>
    <name evidence="2" type="ORF">CGZ93_12800</name>
</gene>
<keyword evidence="1" id="KW-0648">Protein biosynthesis</keyword>
<dbReference type="GO" id="GO:0016740">
    <property type="term" value="F:transferase activity"/>
    <property type="evidence" value="ECO:0007669"/>
    <property type="project" value="UniProtKB-KW"/>
</dbReference>
<dbReference type="InterPro" id="IPR003837">
    <property type="entry name" value="GatC"/>
</dbReference>
<proteinExistence type="inferred from homology"/>
<dbReference type="GO" id="GO:0006412">
    <property type="term" value="P:translation"/>
    <property type="evidence" value="ECO:0007669"/>
    <property type="project" value="UniProtKB-UniRule"/>
</dbReference>
<dbReference type="AlphaFoldDB" id="A0A255GUG5"/>
<keyword evidence="1" id="KW-0436">Ligase</keyword>
<comment type="function">
    <text evidence="1">Allows the formation of correctly charged Asn-tRNA(Asn) or Gln-tRNA(Gln) through the transamidation of misacylated Asp-tRNA(Asn) or Glu-tRNA(Gln) in organisms which lack either or both of asparaginyl-tRNA or glutaminyl-tRNA synthetases. The reaction takes place in the presence of glutamine and ATP through an activated phospho-Asp-tRNA(Asn) or phospho-Glu-tRNA(Gln).</text>
</comment>
<dbReference type="GO" id="GO:0006450">
    <property type="term" value="P:regulation of translational fidelity"/>
    <property type="evidence" value="ECO:0007669"/>
    <property type="project" value="InterPro"/>
</dbReference>
<dbReference type="PANTHER" id="PTHR15004">
    <property type="entry name" value="GLUTAMYL-TRNA(GLN) AMIDOTRANSFERASE SUBUNIT C, MITOCHONDRIAL"/>
    <property type="match status" value="1"/>
</dbReference>
<evidence type="ECO:0000313" key="2">
    <source>
        <dbReference type="EMBL" id="OYO19261.1"/>
    </source>
</evidence>
<dbReference type="NCBIfam" id="TIGR00135">
    <property type="entry name" value="gatC"/>
    <property type="match status" value="1"/>
</dbReference>
<comment type="catalytic activity">
    <reaction evidence="1">
        <text>L-aspartyl-tRNA(Asn) + L-glutamine + ATP + H2O = L-asparaginyl-tRNA(Asn) + L-glutamate + ADP + phosphate + 2 H(+)</text>
        <dbReference type="Rhea" id="RHEA:14513"/>
        <dbReference type="Rhea" id="RHEA-COMP:9674"/>
        <dbReference type="Rhea" id="RHEA-COMP:9677"/>
        <dbReference type="ChEBI" id="CHEBI:15377"/>
        <dbReference type="ChEBI" id="CHEBI:15378"/>
        <dbReference type="ChEBI" id="CHEBI:29985"/>
        <dbReference type="ChEBI" id="CHEBI:30616"/>
        <dbReference type="ChEBI" id="CHEBI:43474"/>
        <dbReference type="ChEBI" id="CHEBI:58359"/>
        <dbReference type="ChEBI" id="CHEBI:78515"/>
        <dbReference type="ChEBI" id="CHEBI:78516"/>
        <dbReference type="ChEBI" id="CHEBI:456216"/>
    </reaction>
</comment>
<dbReference type="PANTHER" id="PTHR15004:SF0">
    <property type="entry name" value="GLUTAMYL-TRNA(GLN) AMIDOTRANSFERASE SUBUNIT C, MITOCHONDRIAL"/>
    <property type="match status" value="1"/>
</dbReference>